<protein>
    <submittedName>
        <fullName evidence="10">Succinyl-diaminopimelate desuccinylase</fullName>
    </submittedName>
</protein>
<organism evidence="10">
    <name type="scientific">Tepidanaerobacter syntrophicus</name>
    <dbReference type="NCBI Taxonomy" id="224999"/>
    <lineage>
        <taxon>Bacteria</taxon>
        <taxon>Bacillati</taxon>
        <taxon>Bacillota</taxon>
        <taxon>Clostridia</taxon>
        <taxon>Thermosediminibacterales</taxon>
        <taxon>Tepidanaerobacteraceae</taxon>
        <taxon>Tepidanaerobacter</taxon>
    </lineage>
</organism>
<dbReference type="GO" id="GO:0016805">
    <property type="term" value="F:dipeptidase activity"/>
    <property type="evidence" value="ECO:0007669"/>
    <property type="project" value="UniProtKB-KW"/>
</dbReference>
<name>A0A0U9HD15_9FIRM</name>
<dbReference type="CDD" id="cd03888">
    <property type="entry name" value="M20_PepV"/>
    <property type="match status" value="1"/>
</dbReference>
<keyword evidence="6" id="KW-0862">Zinc</keyword>
<dbReference type="Gene3D" id="3.30.70.360">
    <property type="match status" value="2"/>
</dbReference>
<comment type="cofactor">
    <cofactor evidence="1">
        <name>Zn(2+)</name>
        <dbReference type="ChEBI" id="CHEBI:29105"/>
    </cofactor>
</comment>
<dbReference type="SUPFAM" id="SSF53187">
    <property type="entry name" value="Zn-dependent exopeptidases"/>
    <property type="match status" value="1"/>
</dbReference>
<keyword evidence="4" id="KW-0479">Metal-binding</keyword>
<dbReference type="GO" id="GO:0006508">
    <property type="term" value="P:proteolysis"/>
    <property type="evidence" value="ECO:0007669"/>
    <property type="project" value="UniProtKB-KW"/>
</dbReference>
<dbReference type="InterPro" id="IPR011650">
    <property type="entry name" value="Peptidase_M20_dimer"/>
</dbReference>
<keyword evidence="8" id="KW-0482">Metalloprotease</keyword>
<keyword evidence="7" id="KW-0224">Dipeptidase</keyword>
<sequence>MDDFIKANEEELVKAVCNIIKIKSVKEEPKEGMPFGEGPAKALQYALGLAEGFGLETKNLDNYAGWAQLGSGDEIVGVLVHLDVVPEGSGWSYPPYGGEICDGKIYGRGAIDNKGPTMTALFALKTLKDAGVILNKRVRVIFGTDEESDFECMKYYKTHDEPITMGFSPDASYPIINGEKGILTFSFAASLESKEEGDGIKILSIKGGTRPNMVPDYAEAVILGDIDEVKNAIDTIGKQIGGNFEVAQEGDKIIINSYGISAHASRPETGKNAIMLLVRLLGSMNICGPKAPFVRFLDDKIGLDTTGCGLGVDFKDEISGPLTLNVGIADIGAENAAVTINIRYPIKYTGDMVISEIREHTPEPIQITDIHNKEPHYVPEDNILIQKLKKAYEKVTGEKAYCFTIGGGTYARMFDNCVAFGPSFPDDEDLAHQKDEYIKIDTLFKNLRIYTYVLKELAE</sequence>
<dbReference type="GO" id="GO:0008270">
    <property type="term" value="F:zinc ion binding"/>
    <property type="evidence" value="ECO:0007669"/>
    <property type="project" value="InterPro"/>
</dbReference>
<dbReference type="PANTHER" id="PTHR43808:SF31">
    <property type="entry name" value="N-ACETYL-L-CITRULLINE DEACETYLASE"/>
    <property type="match status" value="1"/>
</dbReference>
<gene>
    <name evidence="10" type="ORF">TSYNT_5359</name>
</gene>
<dbReference type="Proteomes" id="UP000062160">
    <property type="component" value="Unassembled WGS sequence"/>
</dbReference>
<keyword evidence="11" id="KW-1185">Reference proteome</keyword>
<dbReference type="PANTHER" id="PTHR43808">
    <property type="entry name" value="ACETYLORNITHINE DEACETYLASE"/>
    <property type="match status" value="1"/>
</dbReference>
<evidence type="ECO:0000256" key="4">
    <source>
        <dbReference type="ARBA" id="ARBA00022723"/>
    </source>
</evidence>
<evidence type="ECO:0000256" key="3">
    <source>
        <dbReference type="ARBA" id="ARBA00022670"/>
    </source>
</evidence>
<dbReference type="InterPro" id="IPR036264">
    <property type="entry name" value="Bact_exopeptidase_dim_dom"/>
</dbReference>
<dbReference type="OrthoDB" id="9761532at2"/>
<evidence type="ECO:0000256" key="6">
    <source>
        <dbReference type="ARBA" id="ARBA00022833"/>
    </source>
</evidence>
<accession>A0A0U9HD15</accession>
<evidence type="ECO:0000256" key="1">
    <source>
        <dbReference type="ARBA" id="ARBA00001947"/>
    </source>
</evidence>
<reference evidence="10" key="1">
    <citation type="journal article" date="2016" name="Genome Announc.">
        <title>Draft Genome Sequence of the Syntrophic Lactate-Degrading Bacterium Tepidanaerobacter syntrophicus JLT.</title>
        <authorList>
            <person name="Matsuura N."/>
            <person name="Ohashi A."/>
            <person name="Tourlousse D.M."/>
            <person name="Sekiguchi Y."/>
        </authorList>
    </citation>
    <scope>NUCLEOTIDE SEQUENCE [LARGE SCALE GENOMIC DNA]</scope>
    <source>
        <strain evidence="10">JL</strain>
    </source>
</reference>
<evidence type="ECO:0000256" key="5">
    <source>
        <dbReference type="ARBA" id="ARBA00022801"/>
    </source>
</evidence>
<evidence type="ECO:0000313" key="10">
    <source>
        <dbReference type="EMBL" id="GAQ24522.1"/>
    </source>
</evidence>
<keyword evidence="3" id="KW-0645">Protease</keyword>
<evidence type="ECO:0000256" key="7">
    <source>
        <dbReference type="ARBA" id="ARBA00022997"/>
    </source>
</evidence>
<keyword evidence="5" id="KW-0378">Hydrolase</keyword>
<dbReference type="STRING" id="224999.GCA_001485475_00511"/>
<dbReference type="GO" id="GO:0008777">
    <property type="term" value="F:acetylornithine deacetylase activity"/>
    <property type="evidence" value="ECO:0007669"/>
    <property type="project" value="TreeGrafter"/>
</dbReference>
<comment type="similarity">
    <text evidence="2">Belongs to the peptidase M20A family.</text>
</comment>
<dbReference type="InterPro" id="IPR001261">
    <property type="entry name" value="ArgE/DapE_CS"/>
</dbReference>
<dbReference type="InterPro" id="IPR010964">
    <property type="entry name" value="M20A_pepV-rel"/>
</dbReference>
<evidence type="ECO:0000259" key="9">
    <source>
        <dbReference type="Pfam" id="PF07687"/>
    </source>
</evidence>
<evidence type="ECO:0000313" key="11">
    <source>
        <dbReference type="Proteomes" id="UP000062160"/>
    </source>
</evidence>
<dbReference type="NCBIfam" id="TIGR01887">
    <property type="entry name" value="dipeptidaselike"/>
    <property type="match status" value="1"/>
</dbReference>
<feature type="domain" description="Peptidase M20 dimerisation" evidence="9">
    <location>
        <begin position="255"/>
        <end position="360"/>
    </location>
</feature>
<dbReference type="GO" id="GO:0008237">
    <property type="term" value="F:metallopeptidase activity"/>
    <property type="evidence" value="ECO:0007669"/>
    <property type="project" value="UniProtKB-KW"/>
</dbReference>
<dbReference type="InterPro" id="IPR002933">
    <property type="entry name" value="Peptidase_M20"/>
</dbReference>
<dbReference type="Gene3D" id="3.40.630.10">
    <property type="entry name" value="Zn peptidases"/>
    <property type="match status" value="1"/>
</dbReference>
<dbReference type="Pfam" id="PF01546">
    <property type="entry name" value="Peptidase_M20"/>
    <property type="match status" value="1"/>
</dbReference>
<dbReference type="Pfam" id="PF07687">
    <property type="entry name" value="M20_dimer"/>
    <property type="match status" value="1"/>
</dbReference>
<evidence type="ECO:0000256" key="8">
    <source>
        <dbReference type="ARBA" id="ARBA00023049"/>
    </source>
</evidence>
<dbReference type="GO" id="GO:0006526">
    <property type="term" value="P:L-arginine biosynthetic process"/>
    <property type="evidence" value="ECO:0007669"/>
    <property type="project" value="TreeGrafter"/>
</dbReference>
<dbReference type="PROSITE" id="PS00759">
    <property type="entry name" value="ARGE_DAPE_CPG2_2"/>
    <property type="match status" value="1"/>
</dbReference>
<dbReference type="SUPFAM" id="SSF55031">
    <property type="entry name" value="Bacterial exopeptidase dimerisation domain"/>
    <property type="match status" value="1"/>
</dbReference>
<dbReference type="EMBL" id="DF976999">
    <property type="protein sequence ID" value="GAQ24522.1"/>
    <property type="molecule type" value="Genomic_DNA"/>
</dbReference>
<dbReference type="RefSeq" id="WP_059031578.1">
    <property type="nucleotide sequence ID" value="NZ_DF976999.1"/>
</dbReference>
<evidence type="ECO:0000256" key="2">
    <source>
        <dbReference type="ARBA" id="ARBA00006247"/>
    </source>
</evidence>
<dbReference type="AlphaFoldDB" id="A0A0U9HD15"/>
<dbReference type="InterPro" id="IPR050072">
    <property type="entry name" value="Peptidase_M20A"/>
</dbReference>
<proteinExistence type="inferred from homology"/>
<dbReference type="NCBIfam" id="NF005591">
    <property type="entry name" value="PRK07318.1"/>
    <property type="match status" value="1"/>
</dbReference>